<feature type="domain" description="Mce/MlaD" evidence="3">
    <location>
        <begin position="38"/>
        <end position="112"/>
    </location>
</feature>
<reference evidence="4 5" key="1">
    <citation type="submission" date="2019-07" db="EMBL/GenBank/DDBJ databases">
        <title>New species of Amycolatopsis and Streptomyces.</title>
        <authorList>
            <person name="Duangmal K."/>
            <person name="Teo W.F.A."/>
            <person name="Lipun K."/>
        </authorList>
    </citation>
    <scope>NUCLEOTIDE SEQUENCE [LARGE SCALE GENOMIC DNA]</scope>
    <source>
        <strain evidence="4 5">JCM 30562</strain>
    </source>
</reference>
<feature type="compositionally biased region" description="Low complexity" evidence="1">
    <location>
        <begin position="391"/>
        <end position="406"/>
    </location>
</feature>
<dbReference type="AlphaFoldDB" id="A0A557ZV18"/>
<keyword evidence="5" id="KW-1185">Reference proteome</keyword>
<dbReference type="InterPro" id="IPR052336">
    <property type="entry name" value="MlaD_Phospholipid_Transporter"/>
</dbReference>
<name>A0A557ZV18_9PSEU</name>
<feature type="region of interest" description="Disordered" evidence="1">
    <location>
        <begin position="391"/>
        <end position="449"/>
    </location>
</feature>
<evidence type="ECO:0000259" key="3">
    <source>
        <dbReference type="Pfam" id="PF02470"/>
    </source>
</evidence>
<feature type="signal peptide" evidence="2">
    <location>
        <begin position="1"/>
        <end position="25"/>
    </location>
</feature>
<dbReference type="OrthoDB" id="5242119at2"/>
<dbReference type="RefSeq" id="WP_144644968.1">
    <property type="nucleotide sequence ID" value="NZ_BNAX01000029.1"/>
</dbReference>
<dbReference type="InterPro" id="IPR003399">
    <property type="entry name" value="Mce/MlaD"/>
</dbReference>
<dbReference type="PANTHER" id="PTHR33371">
    <property type="entry name" value="INTERMEMBRANE PHOSPHOLIPID TRANSPORT SYSTEM BINDING PROTEIN MLAD-RELATED"/>
    <property type="match status" value="1"/>
</dbReference>
<proteinExistence type="predicted"/>
<dbReference type="Pfam" id="PF02470">
    <property type="entry name" value="MlaD"/>
    <property type="match status" value="1"/>
</dbReference>
<evidence type="ECO:0000256" key="2">
    <source>
        <dbReference type="SAM" id="SignalP"/>
    </source>
</evidence>
<feature type="compositionally biased region" description="Polar residues" evidence="1">
    <location>
        <begin position="425"/>
        <end position="441"/>
    </location>
</feature>
<comment type="caution">
    <text evidence="4">The sequence shown here is derived from an EMBL/GenBank/DDBJ whole genome shotgun (WGS) entry which is preliminary data.</text>
</comment>
<protein>
    <submittedName>
        <fullName evidence="4">MCE family protein</fullName>
    </submittedName>
</protein>
<evidence type="ECO:0000313" key="4">
    <source>
        <dbReference type="EMBL" id="TVT15845.1"/>
    </source>
</evidence>
<accession>A0A557ZV18</accession>
<evidence type="ECO:0000256" key="1">
    <source>
        <dbReference type="SAM" id="MobiDB-lite"/>
    </source>
</evidence>
<sequence length="449" mass="46021">MSRFGKRRVVVVAVATVLVAGATTAALRSTEDSSTKEVVTAYFADANPIVAGNQVKAAGVDVGTVKSVSLRDGHAVVEMEIDQVLRPLHKDASATIQSKNLLGERYIELAPGSANAPLLGDPPVIAASRTKREVDLQEVLNALDTPTATALGALLTSLGEGVDGQGKNLADAISALAPAMRQSTELAGILDEHNALLTDLVDSAQPVASALAKGQGQDLDSLVSSTTQALSAVAAQRQAVEQTVQQLPATITSARTALTRVTGVADPTTATLRSLRPVVDNLTDITAELRSFADAADPALAALQPVLDRGKSMLDQAAPLVADLRPAGPQLRAVAGSANSLAGTILGDHLTQLMEFMKGWALATSDYDAISHYFKAILPISPSPLGRTVAGPVPGLPDNPLGGLPLPTGPQLPLPGRTNAPPQNPDGSATGLTSGQENSLLGQLLGGLP</sequence>
<dbReference type="Proteomes" id="UP000318578">
    <property type="component" value="Unassembled WGS sequence"/>
</dbReference>
<dbReference type="GO" id="GO:0005576">
    <property type="term" value="C:extracellular region"/>
    <property type="evidence" value="ECO:0007669"/>
    <property type="project" value="TreeGrafter"/>
</dbReference>
<keyword evidence="2" id="KW-0732">Signal</keyword>
<organism evidence="4 5">
    <name type="scientific">Amycolatopsis acidiphila</name>
    <dbReference type="NCBI Taxonomy" id="715473"/>
    <lineage>
        <taxon>Bacteria</taxon>
        <taxon>Bacillati</taxon>
        <taxon>Actinomycetota</taxon>
        <taxon>Actinomycetes</taxon>
        <taxon>Pseudonocardiales</taxon>
        <taxon>Pseudonocardiaceae</taxon>
        <taxon>Amycolatopsis</taxon>
    </lineage>
</organism>
<feature type="chain" id="PRO_5038840539" evidence="2">
    <location>
        <begin position="26"/>
        <end position="449"/>
    </location>
</feature>
<dbReference type="PANTHER" id="PTHR33371:SF4">
    <property type="entry name" value="INTERMEMBRANE PHOSPHOLIPID TRANSPORT SYSTEM BINDING PROTEIN MLAD"/>
    <property type="match status" value="1"/>
</dbReference>
<evidence type="ECO:0000313" key="5">
    <source>
        <dbReference type="Proteomes" id="UP000318578"/>
    </source>
</evidence>
<dbReference type="EMBL" id="VJZA01000111">
    <property type="protein sequence ID" value="TVT15845.1"/>
    <property type="molecule type" value="Genomic_DNA"/>
</dbReference>
<gene>
    <name evidence="4" type="ORF">FNH06_35605</name>
</gene>